<proteinExistence type="predicted"/>
<name>A0A822YZ60_NELNU</name>
<dbReference type="Proteomes" id="UP000607653">
    <property type="component" value="Unassembled WGS sequence"/>
</dbReference>
<organism evidence="1 2">
    <name type="scientific">Nelumbo nucifera</name>
    <name type="common">Sacred lotus</name>
    <dbReference type="NCBI Taxonomy" id="4432"/>
    <lineage>
        <taxon>Eukaryota</taxon>
        <taxon>Viridiplantae</taxon>
        <taxon>Streptophyta</taxon>
        <taxon>Embryophyta</taxon>
        <taxon>Tracheophyta</taxon>
        <taxon>Spermatophyta</taxon>
        <taxon>Magnoliopsida</taxon>
        <taxon>Proteales</taxon>
        <taxon>Nelumbonaceae</taxon>
        <taxon>Nelumbo</taxon>
    </lineage>
</organism>
<dbReference type="AlphaFoldDB" id="A0A822YZ60"/>
<protein>
    <submittedName>
        <fullName evidence="1">Uncharacterized protein</fullName>
    </submittedName>
</protein>
<evidence type="ECO:0000313" key="2">
    <source>
        <dbReference type="Proteomes" id="UP000607653"/>
    </source>
</evidence>
<sequence length="55" mass="6846">MIKILEWRDITAWQVDCDTRGLVLQFIFFFRLVELHFNYRIEQKFKFSETQEGMQ</sequence>
<accession>A0A822YZ60</accession>
<comment type="caution">
    <text evidence="1">The sequence shown here is derived from an EMBL/GenBank/DDBJ whole genome shotgun (WGS) entry which is preliminary data.</text>
</comment>
<dbReference type="EMBL" id="DUZY01000004">
    <property type="protein sequence ID" value="DAD36539.1"/>
    <property type="molecule type" value="Genomic_DNA"/>
</dbReference>
<evidence type="ECO:0000313" key="1">
    <source>
        <dbReference type="EMBL" id="DAD36539.1"/>
    </source>
</evidence>
<keyword evidence="2" id="KW-1185">Reference proteome</keyword>
<gene>
    <name evidence="1" type="ORF">HUJ06_007180</name>
</gene>
<reference evidence="1 2" key="1">
    <citation type="journal article" date="2020" name="Mol. Biol. Evol.">
        <title>Distinct Expression and Methylation Patterns for Genes with Different Fates following a Single Whole-Genome Duplication in Flowering Plants.</title>
        <authorList>
            <person name="Shi T."/>
            <person name="Rahmani R.S."/>
            <person name="Gugger P.F."/>
            <person name="Wang M."/>
            <person name="Li H."/>
            <person name="Zhang Y."/>
            <person name="Li Z."/>
            <person name="Wang Q."/>
            <person name="Van de Peer Y."/>
            <person name="Marchal K."/>
            <person name="Chen J."/>
        </authorList>
    </citation>
    <scope>NUCLEOTIDE SEQUENCE [LARGE SCALE GENOMIC DNA]</scope>
    <source>
        <tissue evidence="1">Leaf</tissue>
    </source>
</reference>